<evidence type="ECO:0000259" key="15">
    <source>
        <dbReference type="Pfam" id="PF07885"/>
    </source>
</evidence>
<feature type="region of interest" description="Disordered" evidence="12">
    <location>
        <begin position="119"/>
        <end position="167"/>
    </location>
</feature>
<proteinExistence type="predicted"/>
<dbReference type="Proteomes" id="UP000054350">
    <property type="component" value="Unassembled WGS sequence"/>
</dbReference>
<evidence type="ECO:0000256" key="8">
    <source>
        <dbReference type="ARBA" id="ARBA00023065"/>
    </source>
</evidence>
<reference evidence="18" key="2">
    <citation type="submission" date="2009-11" db="EMBL/GenBank/DDBJ databases">
        <title>The Genome Sequence of Allomyces macrogynus strain ATCC 38327.</title>
        <authorList>
            <consortium name="The Broad Institute Genome Sequencing Platform"/>
            <person name="Russ C."/>
            <person name="Cuomo C."/>
            <person name="Shea T."/>
            <person name="Young S.K."/>
            <person name="Zeng Q."/>
            <person name="Koehrsen M."/>
            <person name="Haas B."/>
            <person name="Borodovsky M."/>
            <person name="Guigo R."/>
            <person name="Alvarado L."/>
            <person name="Berlin A."/>
            <person name="Borenstein D."/>
            <person name="Chen Z."/>
            <person name="Engels R."/>
            <person name="Freedman E."/>
            <person name="Gellesch M."/>
            <person name="Goldberg J."/>
            <person name="Griggs A."/>
            <person name="Gujja S."/>
            <person name="Heiman D."/>
            <person name="Hepburn T."/>
            <person name="Howarth C."/>
            <person name="Jen D."/>
            <person name="Larson L."/>
            <person name="Lewis B."/>
            <person name="Mehta T."/>
            <person name="Park D."/>
            <person name="Pearson M."/>
            <person name="Roberts A."/>
            <person name="Saif S."/>
            <person name="Shenoy N."/>
            <person name="Sisk P."/>
            <person name="Stolte C."/>
            <person name="Sykes S."/>
            <person name="Walk T."/>
            <person name="White J."/>
            <person name="Yandava C."/>
            <person name="Burger G."/>
            <person name="Gray M.W."/>
            <person name="Holland P.W.H."/>
            <person name="King N."/>
            <person name="Lang F.B.F."/>
            <person name="Roger A.J."/>
            <person name="Ruiz-Trillo I."/>
            <person name="Lander E."/>
            <person name="Nusbaum C."/>
        </authorList>
    </citation>
    <scope>NUCLEOTIDE SEQUENCE [LARGE SCALE GENOMIC DNA]</scope>
    <source>
        <strain evidence="18">ATCC 38327</strain>
    </source>
</reference>
<evidence type="ECO:0000313" key="18">
    <source>
        <dbReference type="Proteomes" id="UP000054350"/>
    </source>
</evidence>
<dbReference type="PANTHER" id="PTHR10027">
    <property type="entry name" value="CALCIUM-ACTIVATED POTASSIUM CHANNEL ALPHA CHAIN"/>
    <property type="match status" value="1"/>
</dbReference>
<keyword evidence="8" id="KW-0406">Ion transport</keyword>
<feature type="domain" description="Potassium channel" evidence="15">
    <location>
        <begin position="404"/>
        <end position="470"/>
    </location>
</feature>
<keyword evidence="10" id="KW-0407">Ion channel</keyword>
<evidence type="ECO:0000256" key="7">
    <source>
        <dbReference type="ARBA" id="ARBA00022989"/>
    </source>
</evidence>
<evidence type="ECO:0000256" key="12">
    <source>
        <dbReference type="SAM" id="MobiDB-lite"/>
    </source>
</evidence>
<name>A0A0L0T5R2_ALLM3</name>
<dbReference type="Gene3D" id="1.10.287.70">
    <property type="match status" value="1"/>
</dbReference>
<keyword evidence="2" id="KW-0813">Transport</keyword>
<evidence type="ECO:0008006" key="19">
    <source>
        <dbReference type="Google" id="ProtNLM"/>
    </source>
</evidence>
<dbReference type="InterPro" id="IPR013099">
    <property type="entry name" value="K_chnl_dom"/>
</dbReference>
<reference evidence="17 18" key="1">
    <citation type="submission" date="2009-11" db="EMBL/GenBank/DDBJ databases">
        <title>Annotation of Allomyces macrogynus ATCC 38327.</title>
        <authorList>
            <consortium name="The Broad Institute Genome Sequencing Platform"/>
            <person name="Russ C."/>
            <person name="Cuomo C."/>
            <person name="Burger G."/>
            <person name="Gray M.W."/>
            <person name="Holland P.W.H."/>
            <person name="King N."/>
            <person name="Lang F.B.F."/>
            <person name="Roger A.J."/>
            <person name="Ruiz-Trillo I."/>
            <person name="Young S.K."/>
            <person name="Zeng Q."/>
            <person name="Gargeya S."/>
            <person name="Fitzgerald M."/>
            <person name="Haas B."/>
            <person name="Abouelleil A."/>
            <person name="Alvarado L."/>
            <person name="Arachchi H.M."/>
            <person name="Berlin A."/>
            <person name="Chapman S.B."/>
            <person name="Gearin G."/>
            <person name="Goldberg J."/>
            <person name="Griggs A."/>
            <person name="Gujja S."/>
            <person name="Hansen M."/>
            <person name="Heiman D."/>
            <person name="Howarth C."/>
            <person name="Larimer J."/>
            <person name="Lui A."/>
            <person name="MacDonald P.J.P."/>
            <person name="McCowen C."/>
            <person name="Montmayeur A."/>
            <person name="Murphy C."/>
            <person name="Neiman D."/>
            <person name="Pearson M."/>
            <person name="Priest M."/>
            <person name="Roberts A."/>
            <person name="Saif S."/>
            <person name="Shea T."/>
            <person name="Sisk P."/>
            <person name="Stolte C."/>
            <person name="Sykes S."/>
            <person name="Wortman J."/>
            <person name="Nusbaum C."/>
            <person name="Birren B."/>
        </authorList>
    </citation>
    <scope>NUCLEOTIDE SEQUENCE [LARGE SCALE GENOMIC DNA]</scope>
    <source>
        <strain evidence="17 18">ATCC 38327</strain>
    </source>
</reference>
<evidence type="ECO:0000256" key="2">
    <source>
        <dbReference type="ARBA" id="ARBA00022448"/>
    </source>
</evidence>
<accession>A0A0L0T5R2</accession>
<evidence type="ECO:0000256" key="4">
    <source>
        <dbReference type="ARBA" id="ARBA00022692"/>
    </source>
</evidence>
<protein>
    <recommendedName>
        <fullName evidence="19">Potassium channel domain-containing protein</fullName>
    </recommendedName>
</protein>
<dbReference type="GO" id="GO:0016020">
    <property type="term" value="C:membrane"/>
    <property type="evidence" value="ECO:0007669"/>
    <property type="project" value="UniProtKB-SubCell"/>
</dbReference>
<dbReference type="VEuPathDB" id="FungiDB:AMAG_15065"/>
<dbReference type="SUPFAM" id="SSF81324">
    <property type="entry name" value="Voltage-gated potassium channels"/>
    <property type="match status" value="1"/>
</dbReference>
<keyword evidence="18" id="KW-1185">Reference proteome</keyword>
<dbReference type="Pfam" id="PF22614">
    <property type="entry name" value="Slo-like_RCK"/>
    <property type="match status" value="2"/>
</dbReference>
<dbReference type="PANTHER" id="PTHR10027:SF10">
    <property type="entry name" value="SLOWPOKE 2, ISOFORM D"/>
    <property type="match status" value="1"/>
</dbReference>
<feature type="transmembrane region" description="Helical" evidence="13">
    <location>
        <begin position="394"/>
        <end position="417"/>
    </location>
</feature>
<comment type="catalytic activity">
    <reaction evidence="11">
        <text>K(+)(in) = K(+)(out)</text>
        <dbReference type="Rhea" id="RHEA:29463"/>
        <dbReference type="ChEBI" id="CHEBI:29103"/>
    </reaction>
</comment>
<feature type="domain" description="RCK N-terminal" evidence="16">
    <location>
        <begin position="494"/>
        <end position="606"/>
    </location>
</feature>
<evidence type="ECO:0000259" key="14">
    <source>
        <dbReference type="Pfam" id="PF03493"/>
    </source>
</evidence>
<dbReference type="InterPro" id="IPR047871">
    <property type="entry name" value="K_chnl_Slo-like"/>
</dbReference>
<dbReference type="InterPro" id="IPR003148">
    <property type="entry name" value="RCK_N"/>
</dbReference>
<evidence type="ECO:0000259" key="16">
    <source>
        <dbReference type="Pfam" id="PF22614"/>
    </source>
</evidence>
<feature type="domain" description="Calcium-activated potassium channel BK alpha subunit" evidence="14">
    <location>
        <begin position="625"/>
        <end position="711"/>
    </location>
</feature>
<dbReference type="Pfam" id="PF07885">
    <property type="entry name" value="Ion_trans_2"/>
    <property type="match status" value="1"/>
</dbReference>
<keyword evidence="4 13" id="KW-0812">Transmembrane</keyword>
<evidence type="ECO:0000256" key="11">
    <source>
        <dbReference type="ARBA" id="ARBA00034430"/>
    </source>
</evidence>
<dbReference type="EMBL" id="GG745364">
    <property type="protein sequence ID" value="KNE70085.1"/>
    <property type="molecule type" value="Genomic_DNA"/>
</dbReference>
<keyword evidence="3" id="KW-0633">Potassium transport</keyword>
<evidence type="ECO:0000256" key="10">
    <source>
        <dbReference type="ARBA" id="ARBA00023303"/>
    </source>
</evidence>
<feature type="transmembrane region" description="Helical" evidence="13">
    <location>
        <begin position="250"/>
        <end position="277"/>
    </location>
</feature>
<feature type="domain" description="RCK N-terminal" evidence="16">
    <location>
        <begin position="856"/>
        <end position="952"/>
    </location>
</feature>
<dbReference type="InterPro" id="IPR003929">
    <property type="entry name" value="K_chnl_BK_asu"/>
</dbReference>
<dbReference type="Pfam" id="PF03493">
    <property type="entry name" value="BK_channel_a"/>
    <property type="match status" value="1"/>
</dbReference>
<feature type="region of interest" description="Disordered" evidence="12">
    <location>
        <begin position="1093"/>
        <end position="1115"/>
    </location>
</feature>
<evidence type="ECO:0000256" key="13">
    <source>
        <dbReference type="SAM" id="Phobius"/>
    </source>
</evidence>
<dbReference type="Gene3D" id="3.40.50.720">
    <property type="entry name" value="NAD(P)-binding Rossmann-like Domain"/>
    <property type="match status" value="1"/>
</dbReference>
<evidence type="ECO:0000256" key="6">
    <source>
        <dbReference type="ARBA" id="ARBA00022958"/>
    </source>
</evidence>
<dbReference type="OrthoDB" id="297496at2759"/>
<feature type="region of interest" description="Disordered" evidence="12">
    <location>
        <begin position="1"/>
        <end position="92"/>
    </location>
</feature>
<keyword evidence="7 13" id="KW-1133">Transmembrane helix</keyword>
<evidence type="ECO:0000256" key="1">
    <source>
        <dbReference type="ARBA" id="ARBA00004141"/>
    </source>
</evidence>
<evidence type="ECO:0000256" key="3">
    <source>
        <dbReference type="ARBA" id="ARBA00022538"/>
    </source>
</evidence>
<keyword evidence="5" id="KW-0631">Potassium channel</keyword>
<feature type="compositionally biased region" description="Polar residues" evidence="12">
    <location>
        <begin position="1"/>
        <end position="10"/>
    </location>
</feature>
<keyword evidence="6" id="KW-0630">Potassium</keyword>
<comment type="subcellular location">
    <subcellularLocation>
        <location evidence="1">Membrane</location>
        <topology evidence="1">Multi-pass membrane protein</topology>
    </subcellularLocation>
</comment>
<dbReference type="eggNOG" id="KOG3193">
    <property type="taxonomic scope" value="Eukaryota"/>
</dbReference>
<keyword evidence="9 13" id="KW-0472">Membrane</keyword>
<evidence type="ECO:0000256" key="5">
    <source>
        <dbReference type="ARBA" id="ARBA00022826"/>
    </source>
</evidence>
<feature type="region of interest" description="Disordered" evidence="12">
    <location>
        <begin position="1038"/>
        <end position="1076"/>
    </location>
</feature>
<feature type="transmembrane region" description="Helical" evidence="13">
    <location>
        <begin position="454"/>
        <end position="475"/>
    </location>
</feature>
<evidence type="ECO:0000256" key="9">
    <source>
        <dbReference type="ARBA" id="ARBA00023136"/>
    </source>
</evidence>
<gene>
    <name evidence="17" type="ORF">AMAG_15065</name>
</gene>
<feature type="transmembrane region" description="Helical" evidence="13">
    <location>
        <begin position="297"/>
        <end position="320"/>
    </location>
</feature>
<organism evidence="17 18">
    <name type="scientific">Allomyces macrogynus (strain ATCC 38327)</name>
    <name type="common">Allomyces javanicus var. macrogynus</name>
    <dbReference type="NCBI Taxonomy" id="578462"/>
    <lineage>
        <taxon>Eukaryota</taxon>
        <taxon>Fungi</taxon>
        <taxon>Fungi incertae sedis</taxon>
        <taxon>Blastocladiomycota</taxon>
        <taxon>Blastocladiomycetes</taxon>
        <taxon>Blastocladiales</taxon>
        <taxon>Blastocladiaceae</taxon>
        <taxon>Allomyces</taxon>
    </lineage>
</organism>
<dbReference type="GO" id="GO:0005267">
    <property type="term" value="F:potassium channel activity"/>
    <property type="evidence" value="ECO:0007669"/>
    <property type="project" value="UniProtKB-KW"/>
</dbReference>
<feature type="compositionally biased region" description="Low complexity" evidence="12">
    <location>
        <begin position="16"/>
        <end position="30"/>
    </location>
</feature>
<evidence type="ECO:0000313" key="17">
    <source>
        <dbReference type="EMBL" id="KNE70085.1"/>
    </source>
</evidence>
<sequence length="1321" mass="147037">MQQPRTSPFSTEIELSRPSASEADSSSFFANVHRHQSGRNVNDHGRQTTHHTIAPTRPGADDSADSATASPSRHVRFLGRATESAPELSRHDQIKLTRPHFDHHRLDHKLHLGCHGHDVSDGSDSDDEHTSDGSSYDTDHHASRATTAPFKDRTSAASKQRKHMPMADLGLSAGFRDQVTAYQREWHSPWSPIPKMRSPGASLQSINPARQIYERRRRKDRQGSLDGVWAHVHILLHALRVVVRSKPVRAFAILLNLVTDAVLTVLYLVEMSVAYSLPDHVPMAGFEPPWLWIPRPLYIWIIASVLSFINLLAFVSRVALSQDPFRSLMNIETLVEFLTTGPFLVAKFLDNGALMYIPYFLRSVPFISRLRRFMHIRLELSDTIEQVDAIQGKLVNVVATIITIVYTTMCAFQYAQVMFDDQALTVLDALYLTVVTLSTVGFGDVTSKSWQGRIVVIVAIIVAFVSVPGMVSSALETWRIKRNGGGVFVKHTSNPHVVFIGRFDDPSLVTALLQALFHNEGSRPIQVVFLSRRRPSVPVKALINAPLFRNRIFFIQGSALKPTDLDRVQISTADAAFFISNNTIAEDERNVLRVWSVVRHAPLTHLYIYTHRPEFERYHTVHSTAVVCADEMKQSLLGSNCIHRGVATLIINLVSTMSPADHYDQPWMAQYGDGLGHEIYSLPTPELFQGKRFHHVAAYLFLEFQVVAIAVRIPIMHRSREFETVDYHVILNPGSQYVLRGNEDIVCIAQGLHEINLVLAMTKDQFDESLLHHPPIFSTKAAKGLPAHFTTRQQSTRSSSLFSSSAPIIPTFPPTPYTIGQPDTPYSDNRKVALCHLLRKSPKRVEDVLVDDGMHFTGHMVVITSTWQLSRFLCTVRGAHIPAEDLRPILFLSTTLPTPDEFRFLAPFPLVSFMVANARRRKDLQRANVIAADRVVILPDAKSRPQTGDDASSDDVVDLGPILTRHLVANVAARATTAAASAGIHEPMPMPAGPKEIVYTIVELVDADAIKYLDPSADVTGVGGTHQYHLHPLQATPWHDEDEEDTDHALGHSGTAVRSDTPEKSMHGTTSDTVVELGPVSGETRSATSMDLSAPPFAGAVPPRPTTAAQRDTRRRLRRRIEEQSDVEAAPTLSTFVPLPKIDLMRLAARPERTSLHSPSALSSSSGRPAKAIPPRWQMFYMPQYASGEAFCPSMLDTILVSHYYNPVVLDIVKLFAGIRTRTNLRLDRELGLQPSFLYTIDVPREYVGRPFKDLFAGLCIEYGVVTLGLYRAPCSVLGNDAHFVYTAPHPEVVLKADDVVYLLSKVWRDESRAGSPATSE</sequence>
<feature type="transmembrane region" description="Helical" evidence="13">
    <location>
        <begin position="423"/>
        <end position="442"/>
    </location>
</feature>